<reference evidence="3" key="1">
    <citation type="journal article" date="2023" name="Mol. Phylogenet. Evol.">
        <title>Genome-scale phylogeny and comparative genomics of the fungal order Sordariales.</title>
        <authorList>
            <person name="Hensen N."/>
            <person name="Bonometti L."/>
            <person name="Westerberg I."/>
            <person name="Brannstrom I.O."/>
            <person name="Guillou S."/>
            <person name="Cros-Aarteil S."/>
            <person name="Calhoun S."/>
            <person name="Haridas S."/>
            <person name="Kuo A."/>
            <person name="Mondo S."/>
            <person name="Pangilinan J."/>
            <person name="Riley R."/>
            <person name="LaButti K."/>
            <person name="Andreopoulos B."/>
            <person name="Lipzen A."/>
            <person name="Chen C."/>
            <person name="Yan M."/>
            <person name="Daum C."/>
            <person name="Ng V."/>
            <person name="Clum A."/>
            <person name="Steindorff A."/>
            <person name="Ohm R.A."/>
            <person name="Martin F."/>
            <person name="Silar P."/>
            <person name="Natvig D.O."/>
            <person name="Lalanne C."/>
            <person name="Gautier V."/>
            <person name="Ament-Velasquez S.L."/>
            <person name="Kruys A."/>
            <person name="Hutchinson M.I."/>
            <person name="Powell A.J."/>
            <person name="Barry K."/>
            <person name="Miller A.N."/>
            <person name="Grigoriev I.V."/>
            <person name="Debuchy R."/>
            <person name="Gladieux P."/>
            <person name="Hiltunen Thoren M."/>
            <person name="Johannesson H."/>
        </authorList>
    </citation>
    <scope>NUCLEOTIDE SEQUENCE</scope>
    <source>
        <strain evidence="3">PSN293</strain>
    </source>
</reference>
<keyword evidence="2" id="KW-0732">Signal</keyword>
<gene>
    <name evidence="3" type="ORF">QBC37DRAFT_380321</name>
</gene>
<reference evidence="3" key="2">
    <citation type="submission" date="2023-05" db="EMBL/GenBank/DDBJ databases">
        <authorList>
            <consortium name="Lawrence Berkeley National Laboratory"/>
            <person name="Steindorff A."/>
            <person name="Hensen N."/>
            <person name="Bonometti L."/>
            <person name="Westerberg I."/>
            <person name="Brannstrom I.O."/>
            <person name="Guillou S."/>
            <person name="Cros-Aarteil S."/>
            <person name="Calhoun S."/>
            <person name="Haridas S."/>
            <person name="Kuo A."/>
            <person name="Mondo S."/>
            <person name="Pangilinan J."/>
            <person name="Riley R."/>
            <person name="Labutti K."/>
            <person name="Andreopoulos B."/>
            <person name="Lipzen A."/>
            <person name="Chen C."/>
            <person name="Yanf M."/>
            <person name="Daum C."/>
            <person name="Ng V."/>
            <person name="Clum A."/>
            <person name="Ohm R."/>
            <person name="Martin F."/>
            <person name="Silar P."/>
            <person name="Natvig D."/>
            <person name="Lalanne C."/>
            <person name="Gautier V."/>
            <person name="Ament-Velasquez S.L."/>
            <person name="Kruys A."/>
            <person name="Hutchinson M.I."/>
            <person name="Powell A.J."/>
            <person name="Barry K."/>
            <person name="Miller A.N."/>
            <person name="Grigoriev I.V."/>
            <person name="Debuchy R."/>
            <person name="Gladieux P."/>
            <person name="Thoren M.H."/>
            <person name="Johannesson H."/>
        </authorList>
    </citation>
    <scope>NUCLEOTIDE SEQUENCE</scope>
    <source>
        <strain evidence="3">PSN293</strain>
    </source>
</reference>
<evidence type="ECO:0000313" key="4">
    <source>
        <dbReference type="Proteomes" id="UP001301769"/>
    </source>
</evidence>
<evidence type="ECO:0000256" key="1">
    <source>
        <dbReference type="SAM" id="MobiDB-lite"/>
    </source>
</evidence>
<feature type="signal peptide" evidence="2">
    <location>
        <begin position="1"/>
        <end position="18"/>
    </location>
</feature>
<feature type="region of interest" description="Disordered" evidence="1">
    <location>
        <begin position="143"/>
        <end position="179"/>
    </location>
</feature>
<sequence length="364" mass="40496">MRYTILFTLLMGAQYASSQRCQGYTLLRVLRSNLAEALPFCHDYLHTVWKTVIVTKTIGSTKTLTEKTTISKTTTRTKTNTNTKTSTTTVRSPTITRIVVSRTTTTSYLEKHDADVTGDAFYHILDGFPPESLSSGCSCLPDPNTSTKKTTRTVTETTTTSPKRTTTKTSKTTATRSTETTVQTTITRFETRTIPTTTTTSTTAVSTTLVPRSFRLLAYDAVHFNLYYAKLGSDNSDTILDGTKNMLEAALFTFQEESDSTYRLIHTTSDGTVMYAYSQDVANSSTGLETLKLGTQEKIDGKEFYYSWNWDPSTGSLTWNPPTGKFVMCPAFQIFHPTRILVTLDPKARDTFCSLVELSVEAVF</sequence>
<feature type="chain" id="PRO_5043024520" evidence="2">
    <location>
        <begin position="19"/>
        <end position="364"/>
    </location>
</feature>
<comment type="caution">
    <text evidence="3">The sequence shown here is derived from an EMBL/GenBank/DDBJ whole genome shotgun (WGS) entry which is preliminary data.</text>
</comment>
<protein>
    <submittedName>
        <fullName evidence="3">Uncharacterized protein</fullName>
    </submittedName>
</protein>
<organism evidence="3 4">
    <name type="scientific">Rhypophila decipiens</name>
    <dbReference type="NCBI Taxonomy" id="261697"/>
    <lineage>
        <taxon>Eukaryota</taxon>
        <taxon>Fungi</taxon>
        <taxon>Dikarya</taxon>
        <taxon>Ascomycota</taxon>
        <taxon>Pezizomycotina</taxon>
        <taxon>Sordariomycetes</taxon>
        <taxon>Sordariomycetidae</taxon>
        <taxon>Sordariales</taxon>
        <taxon>Naviculisporaceae</taxon>
        <taxon>Rhypophila</taxon>
    </lineage>
</organism>
<evidence type="ECO:0000313" key="3">
    <source>
        <dbReference type="EMBL" id="KAK4207207.1"/>
    </source>
</evidence>
<dbReference type="Proteomes" id="UP001301769">
    <property type="component" value="Unassembled WGS sequence"/>
</dbReference>
<proteinExistence type="predicted"/>
<evidence type="ECO:0000256" key="2">
    <source>
        <dbReference type="SAM" id="SignalP"/>
    </source>
</evidence>
<feature type="compositionally biased region" description="Low complexity" evidence="1">
    <location>
        <begin position="145"/>
        <end position="179"/>
    </location>
</feature>
<dbReference type="EMBL" id="MU858312">
    <property type="protein sequence ID" value="KAK4207207.1"/>
    <property type="molecule type" value="Genomic_DNA"/>
</dbReference>
<accession>A0AAN6Y0S4</accession>
<dbReference type="AlphaFoldDB" id="A0AAN6Y0S4"/>
<keyword evidence="4" id="KW-1185">Reference proteome</keyword>
<name>A0AAN6Y0S4_9PEZI</name>